<feature type="transmembrane region" description="Helical" evidence="2">
    <location>
        <begin position="133"/>
        <end position="150"/>
    </location>
</feature>
<keyword evidence="2" id="KW-0812">Transmembrane</keyword>
<proteinExistence type="predicted"/>
<protein>
    <recommendedName>
        <fullName evidence="5">TMEM198/TM7SF3 family protein</fullName>
    </recommendedName>
</protein>
<feature type="transmembrane region" description="Helical" evidence="2">
    <location>
        <begin position="111"/>
        <end position="127"/>
    </location>
</feature>
<dbReference type="AlphaFoldDB" id="A0A9D2RBL7"/>
<feature type="compositionally biased region" description="Basic and acidic residues" evidence="1">
    <location>
        <begin position="214"/>
        <end position="242"/>
    </location>
</feature>
<evidence type="ECO:0008006" key="5">
    <source>
        <dbReference type="Google" id="ProtNLM"/>
    </source>
</evidence>
<keyword evidence="2" id="KW-0472">Membrane</keyword>
<evidence type="ECO:0000313" key="3">
    <source>
        <dbReference type="EMBL" id="HJD41855.1"/>
    </source>
</evidence>
<dbReference type="Proteomes" id="UP000823909">
    <property type="component" value="Unassembled WGS sequence"/>
</dbReference>
<keyword evidence="2" id="KW-1133">Transmembrane helix</keyword>
<name>A0A9D2RBL7_9FIRM</name>
<organism evidence="3 4">
    <name type="scientific">Candidatus Mediterraneibacter quadrami</name>
    <dbReference type="NCBI Taxonomy" id="2838684"/>
    <lineage>
        <taxon>Bacteria</taxon>
        <taxon>Bacillati</taxon>
        <taxon>Bacillota</taxon>
        <taxon>Clostridia</taxon>
        <taxon>Lachnospirales</taxon>
        <taxon>Lachnospiraceae</taxon>
        <taxon>Mediterraneibacter</taxon>
    </lineage>
</organism>
<comment type="caution">
    <text evidence="3">The sequence shown here is derived from an EMBL/GenBank/DDBJ whole genome shotgun (WGS) entry which is preliminary data.</text>
</comment>
<feature type="transmembrane region" description="Helical" evidence="2">
    <location>
        <begin position="87"/>
        <end position="106"/>
    </location>
</feature>
<evidence type="ECO:0000256" key="1">
    <source>
        <dbReference type="SAM" id="MobiDB-lite"/>
    </source>
</evidence>
<reference evidence="3" key="2">
    <citation type="submission" date="2021-04" db="EMBL/GenBank/DDBJ databases">
        <authorList>
            <person name="Gilroy R."/>
        </authorList>
    </citation>
    <scope>NUCLEOTIDE SEQUENCE</scope>
    <source>
        <strain evidence="3">ChiBcec15-3976</strain>
    </source>
</reference>
<gene>
    <name evidence="3" type="ORF">H9910_02435</name>
</gene>
<feature type="transmembrane region" description="Helical" evidence="2">
    <location>
        <begin position="183"/>
        <end position="203"/>
    </location>
</feature>
<reference evidence="3" key="1">
    <citation type="journal article" date="2021" name="PeerJ">
        <title>Extensive microbial diversity within the chicken gut microbiome revealed by metagenomics and culture.</title>
        <authorList>
            <person name="Gilroy R."/>
            <person name="Ravi A."/>
            <person name="Getino M."/>
            <person name="Pursley I."/>
            <person name="Horton D.L."/>
            <person name="Alikhan N.F."/>
            <person name="Baker D."/>
            <person name="Gharbi K."/>
            <person name="Hall N."/>
            <person name="Watson M."/>
            <person name="Adriaenssens E.M."/>
            <person name="Foster-Nyarko E."/>
            <person name="Jarju S."/>
            <person name="Secka A."/>
            <person name="Antonio M."/>
            <person name="Oren A."/>
            <person name="Chaudhuri R.R."/>
            <person name="La Ragione R."/>
            <person name="Hildebrand F."/>
            <person name="Pallen M.J."/>
        </authorList>
    </citation>
    <scope>NUCLEOTIDE SEQUENCE</scope>
    <source>
        <strain evidence="3">ChiBcec15-3976</strain>
    </source>
</reference>
<accession>A0A9D2RBL7</accession>
<feature type="region of interest" description="Disordered" evidence="1">
    <location>
        <begin position="214"/>
        <end position="250"/>
    </location>
</feature>
<feature type="transmembrane region" description="Helical" evidence="2">
    <location>
        <begin position="36"/>
        <end position="53"/>
    </location>
</feature>
<dbReference type="EMBL" id="DWUU01000019">
    <property type="protein sequence ID" value="HJD41855.1"/>
    <property type="molecule type" value="Genomic_DNA"/>
</dbReference>
<feature type="transmembrane region" description="Helical" evidence="2">
    <location>
        <begin position="155"/>
        <end position="177"/>
    </location>
</feature>
<evidence type="ECO:0000313" key="4">
    <source>
        <dbReference type="Proteomes" id="UP000823909"/>
    </source>
</evidence>
<evidence type="ECO:0000256" key="2">
    <source>
        <dbReference type="SAM" id="Phobius"/>
    </source>
</evidence>
<sequence length="250" mass="26462">MNSINANEMLERLQNYIFGELASGVGIEQHVLTQNAVAVLAATIMIGLLIGFLGWRIVRFWAAAAGFVLGFILGVLISAFAGLIGTGVLAAGVITAVVLAVLAAVLYRVGVFLIVLLSVCSLAIQILNPQNGILLAVCLVIALVAAILSVRFVSVLTIFVTGIYGAVVAGTAVYELLPVSGELIRVLICIILAAGGIAVQLLLESRKQKKASLKKAEQIREENSTANDVERARAMMDDFGKEPEDEEDED</sequence>
<feature type="transmembrane region" description="Helical" evidence="2">
    <location>
        <begin position="60"/>
        <end position="81"/>
    </location>
</feature>